<feature type="compositionally biased region" description="Polar residues" evidence="1">
    <location>
        <begin position="138"/>
        <end position="152"/>
    </location>
</feature>
<dbReference type="OrthoDB" id="4738875at2759"/>
<evidence type="ECO:0000313" key="3">
    <source>
        <dbReference type="EMBL" id="TKW49378.1"/>
    </source>
</evidence>
<dbReference type="InterPro" id="IPR016181">
    <property type="entry name" value="Acyl_CoA_acyltransferase"/>
</dbReference>
<dbReference type="CDD" id="cd04301">
    <property type="entry name" value="NAT_SF"/>
    <property type="match status" value="1"/>
</dbReference>
<accession>A0A4U6X1Y0</accession>
<reference evidence="3 4" key="1">
    <citation type="journal article" date="2019" name="PLoS ONE">
        <title>Comparative genome analysis indicates high evolutionary potential of pathogenicity genes in Colletotrichum tanaceti.</title>
        <authorList>
            <person name="Lelwala R.V."/>
            <person name="Korhonen P.K."/>
            <person name="Young N.D."/>
            <person name="Scott J.B."/>
            <person name="Ades P.A."/>
            <person name="Gasser R.B."/>
            <person name="Taylor P.W.J."/>
        </authorList>
    </citation>
    <scope>NUCLEOTIDE SEQUENCE [LARGE SCALE GENOMIC DNA]</scope>
    <source>
        <strain evidence="3">BRIP57314</strain>
    </source>
</reference>
<dbReference type="GO" id="GO:0016747">
    <property type="term" value="F:acyltransferase activity, transferring groups other than amino-acyl groups"/>
    <property type="evidence" value="ECO:0007669"/>
    <property type="project" value="InterPro"/>
</dbReference>
<dbReference type="AlphaFoldDB" id="A0A4U6X1Y0"/>
<dbReference type="PANTHER" id="PTHR42791:SF1">
    <property type="entry name" value="N-ACETYLTRANSFERASE DOMAIN-CONTAINING PROTEIN"/>
    <property type="match status" value="1"/>
</dbReference>
<keyword evidence="4" id="KW-1185">Reference proteome</keyword>
<feature type="domain" description="N-acetyltransferase" evidence="2">
    <location>
        <begin position="118"/>
        <end position="266"/>
    </location>
</feature>
<evidence type="ECO:0000256" key="1">
    <source>
        <dbReference type="SAM" id="MobiDB-lite"/>
    </source>
</evidence>
<protein>
    <recommendedName>
        <fullName evidence="2">N-acetyltransferase domain-containing protein</fullName>
    </recommendedName>
</protein>
<dbReference type="Proteomes" id="UP000310108">
    <property type="component" value="Unassembled WGS sequence"/>
</dbReference>
<dbReference type="PROSITE" id="PS51186">
    <property type="entry name" value="GNAT"/>
    <property type="match status" value="1"/>
</dbReference>
<gene>
    <name evidence="3" type="ORF">CTA1_4012</name>
</gene>
<comment type="caution">
    <text evidence="3">The sequence shown here is derived from an EMBL/GenBank/DDBJ whole genome shotgun (WGS) entry which is preliminary data.</text>
</comment>
<feature type="region of interest" description="Disordered" evidence="1">
    <location>
        <begin position="96"/>
        <end position="164"/>
    </location>
</feature>
<proteinExistence type="predicted"/>
<sequence>MNRQDNAQTAVSIVSATPDDMAELVKLHTAAFRSDLFSNLMLLNRPADTHQLLMLKSIDHWFGDVNTHLIKAVAADGQMVGWACWALKGVDGYQAGNSDRGDTSPAANPEATNPNQEGPVTEDPSEMAAAVRGKRPETSSGGRVLSGQSMTQDPARRLGGLMREETVRREHEYLDGKKYVALQALATDPSRRGCGIGSRLIQWVVDKADVNGLPCWAHASPAGNSLYARAGFQQLDKTDFNLAEWAPGGREGNRGWGTYTFRYMLRPAKALVI</sequence>
<organism evidence="3 4">
    <name type="scientific">Colletotrichum tanaceti</name>
    <dbReference type="NCBI Taxonomy" id="1306861"/>
    <lineage>
        <taxon>Eukaryota</taxon>
        <taxon>Fungi</taxon>
        <taxon>Dikarya</taxon>
        <taxon>Ascomycota</taxon>
        <taxon>Pezizomycotina</taxon>
        <taxon>Sordariomycetes</taxon>
        <taxon>Hypocreomycetidae</taxon>
        <taxon>Glomerellales</taxon>
        <taxon>Glomerellaceae</taxon>
        <taxon>Colletotrichum</taxon>
        <taxon>Colletotrichum destructivum species complex</taxon>
    </lineage>
</organism>
<dbReference type="Gene3D" id="3.40.630.30">
    <property type="match status" value="1"/>
</dbReference>
<dbReference type="Pfam" id="PF13508">
    <property type="entry name" value="Acetyltransf_7"/>
    <property type="match status" value="1"/>
</dbReference>
<dbReference type="InterPro" id="IPR000182">
    <property type="entry name" value="GNAT_dom"/>
</dbReference>
<dbReference type="SUPFAM" id="SSF55729">
    <property type="entry name" value="Acyl-CoA N-acyltransferases (Nat)"/>
    <property type="match status" value="1"/>
</dbReference>
<evidence type="ECO:0000259" key="2">
    <source>
        <dbReference type="PROSITE" id="PS51186"/>
    </source>
</evidence>
<dbReference type="EMBL" id="PJEX01000557">
    <property type="protein sequence ID" value="TKW49378.1"/>
    <property type="molecule type" value="Genomic_DNA"/>
</dbReference>
<dbReference type="InterPro" id="IPR052523">
    <property type="entry name" value="Trichothecene_AcTrans"/>
</dbReference>
<dbReference type="STRING" id="1306861.A0A4U6X1Y0"/>
<evidence type="ECO:0000313" key="4">
    <source>
        <dbReference type="Proteomes" id="UP000310108"/>
    </source>
</evidence>
<name>A0A4U6X1Y0_9PEZI</name>
<dbReference type="PANTHER" id="PTHR42791">
    <property type="entry name" value="GNAT FAMILY ACETYLTRANSFERASE"/>
    <property type="match status" value="1"/>
</dbReference>